<comment type="caution">
    <text evidence="2">The sequence shown here is derived from an EMBL/GenBank/DDBJ whole genome shotgun (WGS) entry which is preliminary data.</text>
</comment>
<protein>
    <recommendedName>
        <fullName evidence="4">Bacterial Pleckstrin homology domain-containing protein</fullName>
    </recommendedName>
</protein>
<evidence type="ECO:0000313" key="2">
    <source>
        <dbReference type="EMBL" id="GAS88812.1"/>
    </source>
</evidence>
<dbReference type="Proteomes" id="UP000069620">
    <property type="component" value="Unassembled WGS sequence"/>
</dbReference>
<reference evidence="3" key="1">
    <citation type="journal article" date="2016" name="Genome Announc.">
        <title>Draft Genome Sequences of Five Rapidly Growing Mycobacterium Species, M. thermoresistibile, M. fortuitum subsp. acetamidolyticum, M. canariasense, M. brisbanense, and M. novocastrense.</title>
        <authorList>
            <person name="Katahira K."/>
            <person name="Ogura Y."/>
            <person name="Gotoh Y."/>
            <person name="Hayashi T."/>
        </authorList>
    </citation>
    <scope>NUCLEOTIDE SEQUENCE [LARGE SCALE GENOMIC DNA]</scope>
    <source>
        <strain evidence="3">JCM15654</strain>
    </source>
</reference>
<dbReference type="EMBL" id="BCSX01000024">
    <property type="protein sequence ID" value="GAS88812.1"/>
    <property type="molecule type" value="Genomic_DNA"/>
</dbReference>
<dbReference type="AlphaFoldDB" id="A0A100VZE9"/>
<keyword evidence="1" id="KW-0812">Transmembrane</keyword>
<organism evidence="2 3">
    <name type="scientific">Mycolicibacterium brisbanense</name>
    <dbReference type="NCBI Taxonomy" id="146020"/>
    <lineage>
        <taxon>Bacteria</taxon>
        <taxon>Bacillati</taxon>
        <taxon>Actinomycetota</taxon>
        <taxon>Actinomycetes</taxon>
        <taxon>Mycobacteriales</taxon>
        <taxon>Mycobacteriaceae</taxon>
        <taxon>Mycolicibacterium</taxon>
    </lineage>
</organism>
<sequence>MFVVVLVLGILGVQALIWIPIILWFKRRSRAAAAQLTAELESEGVVRGPEKGVYRGATAPGYPMVCNNGLIALGGRRLLFRTLTGKAFDIPVAAITGVRLAKAFKGAVVGGREHLVVQTAKGEVGFFVTDNPAWVAALTPAAHR</sequence>
<reference evidence="3" key="2">
    <citation type="submission" date="2016-02" db="EMBL/GenBank/DDBJ databases">
        <title>Draft genome sequence of five rapidly growing Mycobacterium species.</title>
        <authorList>
            <person name="Katahira K."/>
            <person name="Gotou Y."/>
            <person name="Iida K."/>
            <person name="Ogura Y."/>
            <person name="Hayashi T."/>
        </authorList>
    </citation>
    <scope>NUCLEOTIDE SEQUENCE [LARGE SCALE GENOMIC DNA]</scope>
    <source>
        <strain evidence="3">JCM15654</strain>
    </source>
</reference>
<dbReference type="OrthoDB" id="4732402at2"/>
<accession>A0A100VZE9</accession>
<keyword evidence="3" id="KW-1185">Reference proteome</keyword>
<keyword evidence="1" id="KW-1133">Transmembrane helix</keyword>
<name>A0A100VZE9_9MYCO</name>
<proteinExistence type="predicted"/>
<evidence type="ECO:0000256" key="1">
    <source>
        <dbReference type="SAM" id="Phobius"/>
    </source>
</evidence>
<gene>
    <name evidence="2" type="ORF">RMCB_2908</name>
</gene>
<evidence type="ECO:0008006" key="4">
    <source>
        <dbReference type="Google" id="ProtNLM"/>
    </source>
</evidence>
<evidence type="ECO:0000313" key="3">
    <source>
        <dbReference type="Proteomes" id="UP000069620"/>
    </source>
</evidence>
<keyword evidence="1" id="KW-0472">Membrane</keyword>
<feature type="transmembrane region" description="Helical" evidence="1">
    <location>
        <begin position="6"/>
        <end position="25"/>
    </location>
</feature>